<dbReference type="EMBL" id="BMWH01000005">
    <property type="protein sequence ID" value="GGZ82017.1"/>
    <property type="molecule type" value="Genomic_DNA"/>
</dbReference>
<organism evidence="1 2">
    <name type="scientific">Streptomyces echinoruber</name>
    <dbReference type="NCBI Taxonomy" id="68898"/>
    <lineage>
        <taxon>Bacteria</taxon>
        <taxon>Bacillati</taxon>
        <taxon>Actinomycetota</taxon>
        <taxon>Actinomycetes</taxon>
        <taxon>Kitasatosporales</taxon>
        <taxon>Streptomycetaceae</taxon>
        <taxon>Streptomyces</taxon>
    </lineage>
</organism>
<evidence type="ECO:0000313" key="2">
    <source>
        <dbReference type="Proteomes" id="UP000623010"/>
    </source>
</evidence>
<evidence type="ECO:0000313" key="1">
    <source>
        <dbReference type="EMBL" id="GGZ82017.1"/>
    </source>
</evidence>
<gene>
    <name evidence="1" type="ORF">GCM10010389_19890</name>
</gene>
<accession>A0A918R2H7</accession>
<reference evidence="1" key="2">
    <citation type="submission" date="2020-09" db="EMBL/GenBank/DDBJ databases">
        <authorList>
            <person name="Sun Q."/>
            <person name="Ohkuma M."/>
        </authorList>
    </citation>
    <scope>NUCLEOTIDE SEQUENCE</scope>
    <source>
        <strain evidence="1">JCM 5016</strain>
    </source>
</reference>
<sequence>MVTATGIAYANPVADALHRDLDNVLWERCGGETTGGPAYAEKLHPQRQRTTMEQLLCAGCKAPAARDERGMAWVLPLLDNAPDTVWEGVRTAIPPLCGACADRVPRLCPRLREGHVELRVREAEQIGVRGTLHPSPGEQGPPDPDVLVMYDSPDLPFVVARQVVRELRLTTVVAFTAART</sequence>
<reference evidence="1" key="1">
    <citation type="journal article" date="2014" name="Int. J. Syst. Evol. Microbiol.">
        <title>Complete genome sequence of Corynebacterium casei LMG S-19264T (=DSM 44701T), isolated from a smear-ripened cheese.</title>
        <authorList>
            <consortium name="US DOE Joint Genome Institute (JGI-PGF)"/>
            <person name="Walter F."/>
            <person name="Albersmeier A."/>
            <person name="Kalinowski J."/>
            <person name="Ruckert C."/>
        </authorList>
    </citation>
    <scope>NUCLEOTIDE SEQUENCE</scope>
    <source>
        <strain evidence="1">JCM 5016</strain>
    </source>
</reference>
<comment type="caution">
    <text evidence="1">The sequence shown here is derived from an EMBL/GenBank/DDBJ whole genome shotgun (WGS) entry which is preliminary data.</text>
</comment>
<dbReference type="Proteomes" id="UP000623010">
    <property type="component" value="Unassembled WGS sequence"/>
</dbReference>
<keyword evidence="2" id="KW-1185">Reference proteome</keyword>
<dbReference type="AlphaFoldDB" id="A0A918R2H7"/>
<name>A0A918R2H7_9ACTN</name>
<protein>
    <submittedName>
        <fullName evidence="1">Uncharacterized protein</fullName>
    </submittedName>
</protein>
<proteinExistence type="predicted"/>